<comment type="cofactor">
    <cofactor evidence="1">
        <name>Zn(2+)</name>
        <dbReference type="ChEBI" id="CHEBI:29105"/>
    </cofactor>
</comment>
<keyword evidence="10" id="KW-1185">Reference proteome</keyword>
<keyword evidence="4" id="KW-0862">Zinc</keyword>
<dbReference type="InterPro" id="IPR018163">
    <property type="entry name" value="Thr/Ala-tRNA-synth_IIc_edit"/>
</dbReference>
<dbReference type="Proteomes" id="UP000664417">
    <property type="component" value="Unassembled WGS sequence"/>
</dbReference>
<accession>A0A8J7Q1C9</accession>
<dbReference type="GO" id="GO:0003676">
    <property type="term" value="F:nucleic acid binding"/>
    <property type="evidence" value="ECO:0007669"/>
    <property type="project" value="InterPro"/>
</dbReference>
<dbReference type="GO" id="GO:0002161">
    <property type="term" value="F:aminoacyl-tRNA deacylase activity"/>
    <property type="evidence" value="ECO:0007669"/>
    <property type="project" value="UniProtKB-ARBA"/>
</dbReference>
<evidence type="ECO:0000256" key="3">
    <source>
        <dbReference type="ARBA" id="ARBA00022723"/>
    </source>
</evidence>
<dbReference type="GO" id="GO:0006419">
    <property type="term" value="P:alanyl-tRNA aminoacylation"/>
    <property type="evidence" value="ECO:0007669"/>
    <property type="project" value="InterPro"/>
</dbReference>
<keyword evidence="3" id="KW-0479">Metal-binding</keyword>
<evidence type="ECO:0000259" key="7">
    <source>
        <dbReference type="PROSITE" id="PS50860"/>
    </source>
</evidence>
<evidence type="ECO:0000256" key="5">
    <source>
        <dbReference type="SAM" id="Coils"/>
    </source>
</evidence>
<dbReference type="Pfam" id="PF07973">
    <property type="entry name" value="tRNA_SAD"/>
    <property type="match status" value="1"/>
</dbReference>
<dbReference type="SUPFAM" id="SSF55186">
    <property type="entry name" value="ThrRS/AlaRS common domain"/>
    <property type="match status" value="1"/>
</dbReference>
<dbReference type="Gene3D" id="2.40.30.130">
    <property type="match status" value="1"/>
</dbReference>
<sequence>MAHFCEPCYLDPTADWRQPFETRVAGLEPFADRPALQFDRTFFYPEGGGQLGDAGTVRFGAEERTVVDTQIDDNGTLYHILNEAAPADWLGQTLSAQVNAEHRRDMMRAHSGQHLLSAAFHHTAGLETKSARLGKRTISIDLEAPDVNEKSIAAAVEQANRWVLANHPIRVHNPDPDQLAAMPLRRPPKVTGNIRVLEIDSVDFTPCGGTHCSATGEIGAIHVVAKEKIKKLVRIHFHCGLRTLAHLDQREAILTAASNHLQCAVPELADQVQRLQQESRALRQELGKARTEAARYEAEQLHQTQPAREGETTFIRVESADIDSARKLADLLTARPDVVAMVKTKVADDGFCRIVVARGSQAEFDAGAWFRGEGKSLGARGGGRPQKAEGKIPETVAVDNLAK</sequence>
<comment type="caution">
    <text evidence="8">The sequence shown here is derived from an EMBL/GenBank/DDBJ whole genome shotgun (WGS) entry which is preliminary data.</text>
</comment>
<dbReference type="SUPFAM" id="SSF50447">
    <property type="entry name" value="Translation proteins"/>
    <property type="match status" value="1"/>
</dbReference>
<feature type="domain" description="Alanyl-transfer RNA synthetases family profile" evidence="7">
    <location>
        <begin position="1"/>
        <end position="234"/>
    </location>
</feature>
<reference evidence="8" key="1">
    <citation type="submission" date="2021-03" db="EMBL/GenBank/DDBJ databases">
        <authorList>
            <person name="Wang G."/>
        </authorList>
    </citation>
    <scope>NUCLEOTIDE SEQUENCE</scope>
    <source>
        <strain evidence="8">KCTC 12899</strain>
    </source>
</reference>
<name>A0A8J7Q1C9_9BACT</name>
<organism evidence="8 10">
    <name type="scientific">Acanthopleuribacter pedis</name>
    <dbReference type="NCBI Taxonomy" id="442870"/>
    <lineage>
        <taxon>Bacteria</taxon>
        <taxon>Pseudomonadati</taxon>
        <taxon>Acidobacteriota</taxon>
        <taxon>Holophagae</taxon>
        <taxon>Acanthopleuribacterales</taxon>
        <taxon>Acanthopleuribacteraceae</taxon>
        <taxon>Acanthopleuribacter</taxon>
    </lineage>
</organism>
<dbReference type="SMART" id="SM00863">
    <property type="entry name" value="tRNA_SAD"/>
    <property type="match status" value="1"/>
</dbReference>
<evidence type="ECO:0000313" key="8">
    <source>
        <dbReference type="EMBL" id="MBO1317244.1"/>
    </source>
</evidence>
<dbReference type="Gene3D" id="6.10.250.550">
    <property type="match status" value="1"/>
</dbReference>
<dbReference type="InterPro" id="IPR018165">
    <property type="entry name" value="Ala-tRNA-synth_IIc_core"/>
</dbReference>
<proteinExistence type="predicted"/>
<keyword evidence="5" id="KW-0175">Coiled coil</keyword>
<evidence type="ECO:0000256" key="6">
    <source>
        <dbReference type="SAM" id="MobiDB-lite"/>
    </source>
</evidence>
<gene>
    <name evidence="8" type="ORF">J3U88_02145</name>
    <name evidence="9" type="ORF">J3U88_08785</name>
</gene>
<dbReference type="InterPro" id="IPR012947">
    <property type="entry name" value="tRNA_SAD"/>
</dbReference>
<dbReference type="GO" id="GO:0046872">
    <property type="term" value="F:metal ion binding"/>
    <property type="evidence" value="ECO:0007669"/>
    <property type="project" value="UniProtKB-KW"/>
</dbReference>
<dbReference type="EMBL" id="JAFREP010000002">
    <property type="protein sequence ID" value="MBO1317244.1"/>
    <property type="molecule type" value="Genomic_DNA"/>
</dbReference>
<dbReference type="PROSITE" id="PS50860">
    <property type="entry name" value="AA_TRNA_LIGASE_II_ALA"/>
    <property type="match status" value="1"/>
</dbReference>
<feature type="region of interest" description="Disordered" evidence="6">
    <location>
        <begin position="375"/>
        <end position="403"/>
    </location>
</feature>
<dbReference type="InterPro" id="IPR051335">
    <property type="entry name" value="Alanyl-tRNA_Editing_Enzymes"/>
</dbReference>
<comment type="subcellular location">
    <subcellularLocation>
        <location evidence="2">Cytoplasm</location>
    </subcellularLocation>
</comment>
<dbReference type="GO" id="GO:0005737">
    <property type="term" value="C:cytoplasm"/>
    <property type="evidence" value="ECO:0007669"/>
    <property type="project" value="UniProtKB-SubCell"/>
</dbReference>
<evidence type="ECO:0000313" key="10">
    <source>
        <dbReference type="Proteomes" id="UP000664417"/>
    </source>
</evidence>
<dbReference type="Gene3D" id="3.30.980.10">
    <property type="entry name" value="Threonyl-trna Synthetase, Chain A, domain 2"/>
    <property type="match status" value="1"/>
</dbReference>
<dbReference type="PANTHER" id="PTHR43462">
    <property type="entry name" value="ALANYL-TRNA EDITING PROTEIN"/>
    <property type="match status" value="1"/>
</dbReference>
<evidence type="ECO:0000256" key="2">
    <source>
        <dbReference type="ARBA" id="ARBA00004496"/>
    </source>
</evidence>
<dbReference type="EMBL" id="JAFREP010000006">
    <property type="protein sequence ID" value="MBO1318551.1"/>
    <property type="molecule type" value="Genomic_DNA"/>
</dbReference>
<dbReference type="Gene3D" id="3.10.310.40">
    <property type="match status" value="1"/>
</dbReference>
<evidence type="ECO:0000256" key="4">
    <source>
        <dbReference type="ARBA" id="ARBA00022833"/>
    </source>
</evidence>
<evidence type="ECO:0000313" key="9">
    <source>
        <dbReference type="EMBL" id="MBO1318551.1"/>
    </source>
</evidence>
<protein>
    <recommendedName>
        <fullName evidence="7">Alanyl-transfer RNA synthetases family profile domain-containing protein</fullName>
    </recommendedName>
</protein>
<evidence type="ECO:0000256" key="1">
    <source>
        <dbReference type="ARBA" id="ARBA00001947"/>
    </source>
</evidence>
<dbReference type="GO" id="GO:0004813">
    <property type="term" value="F:alanine-tRNA ligase activity"/>
    <property type="evidence" value="ECO:0007669"/>
    <property type="project" value="InterPro"/>
</dbReference>
<dbReference type="GO" id="GO:0005524">
    <property type="term" value="F:ATP binding"/>
    <property type="evidence" value="ECO:0007669"/>
    <property type="project" value="InterPro"/>
</dbReference>
<dbReference type="PANTHER" id="PTHR43462:SF1">
    <property type="entry name" value="ALANYL-TRNA EDITING PROTEIN AARSD1"/>
    <property type="match status" value="1"/>
</dbReference>
<feature type="coiled-coil region" evidence="5">
    <location>
        <begin position="265"/>
        <end position="299"/>
    </location>
</feature>
<dbReference type="AlphaFoldDB" id="A0A8J7Q1C9"/>
<dbReference type="RefSeq" id="WP_207856481.1">
    <property type="nucleotide sequence ID" value="NZ_JAFREP010000002.1"/>
</dbReference>
<dbReference type="InterPro" id="IPR009000">
    <property type="entry name" value="Transl_B-barrel_sf"/>
</dbReference>